<accession>A0A1G6P511</accession>
<sequence length="170" mass="19319">MGGEWWAILVTAWVGGVTGVFLNLVKEAIQRRERIRMDLISRQIRHYAWADEGKGRLTTVPFRSSAHVLHMELDLRWINSSRTAIHLEEVSLLLFPGRLQLKIPCHDRKLGQPVSDLRIPAGEAVNSRLSVAVTRWEEGAVFLKPDPVSMRLTVTTSRGHHWSFRLAPLA</sequence>
<dbReference type="OrthoDB" id="2989724at2"/>
<organism evidence="2 3">
    <name type="scientific">Melghirimyces thermohalophilus</name>
    <dbReference type="NCBI Taxonomy" id="1236220"/>
    <lineage>
        <taxon>Bacteria</taxon>
        <taxon>Bacillati</taxon>
        <taxon>Bacillota</taxon>
        <taxon>Bacilli</taxon>
        <taxon>Bacillales</taxon>
        <taxon>Thermoactinomycetaceae</taxon>
        <taxon>Melghirimyces</taxon>
    </lineage>
</organism>
<evidence type="ECO:0000313" key="2">
    <source>
        <dbReference type="EMBL" id="SDC75051.1"/>
    </source>
</evidence>
<keyword evidence="1" id="KW-0472">Membrane</keyword>
<dbReference type="STRING" id="1236220.SAMN04488112_11569"/>
<name>A0A1G6P511_9BACL</name>
<protein>
    <submittedName>
        <fullName evidence="2">Uncharacterized protein</fullName>
    </submittedName>
</protein>
<proteinExistence type="predicted"/>
<dbReference type="RefSeq" id="WP_091571266.1">
    <property type="nucleotide sequence ID" value="NZ_FMZA01000015.1"/>
</dbReference>
<dbReference type="Proteomes" id="UP000199387">
    <property type="component" value="Unassembled WGS sequence"/>
</dbReference>
<dbReference type="AlphaFoldDB" id="A0A1G6P511"/>
<keyword evidence="1" id="KW-0812">Transmembrane</keyword>
<gene>
    <name evidence="2" type="ORF">SAMN04488112_11569</name>
</gene>
<keyword evidence="3" id="KW-1185">Reference proteome</keyword>
<evidence type="ECO:0000313" key="3">
    <source>
        <dbReference type="Proteomes" id="UP000199387"/>
    </source>
</evidence>
<reference evidence="2 3" key="1">
    <citation type="submission" date="2016-10" db="EMBL/GenBank/DDBJ databases">
        <authorList>
            <person name="de Groot N.N."/>
        </authorList>
    </citation>
    <scope>NUCLEOTIDE SEQUENCE [LARGE SCALE GENOMIC DNA]</scope>
    <source>
        <strain evidence="2 3">DSM 45514</strain>
    </source>
</reference>
<keyword evidence="1" id="KW-1133">Transmembrane helix</keyword>
<dbReference type="EMBL" id="FMZA01000015">
    <property type="protein sequence ID" value="SDC75051.1"/>
    <property type="molecule type" value="Genomic_DNA"/>
</dbReference>
<feature type="transmembrane region" description="Helical" evidence="1">
    <location>
        <begin position="6"/>
        <end position="25"/>
    </location>
</feature>
<evidence type="ECO:0000256" key="1">
    <source>
        <dbReference type="SAM" id="Phobius"/>
    </source>
</evidence>